<keyword evidence="1" id="KW-0732">Signal</keyword>
<comment type="caution">
    <text evidence="2">The sequence shown here is derived from an EMBL/GenBank/DDBJ whole genome shotgun (WGS) entry which is preliminary data.</text>
</comment>
<evidence type="ECO:0000256" key="1">
    <source>
        <dbReference type="SAM" id="SignalP"/>
    </source>
</evidence>
<feature type="chain" id="PRO_5043710995" evidence="1">
    <location>
        <begin position="28"/>
        <end position="561"/>
    </location>
</feature>
<name>A0AAW3BX30_9TRYP</name>
<gene>
    <name evidence="2" type="ORF">Q4I28_003006</name>
</gene>
<dbReference type="AlphaFoldDB" id="A0AAW3BX30"/>
<dbReference type="Proteomes" id="UP001501274">
    <property type="component" value="Unassembled WGS sequence"/>
</dbReference>
<organism evidence="2 3">
    <name type="scientific">Leishmania naiffi</name>
    <dbReference type="NCBI Taxonomy" id="5678"/>
    <lineage>
        <taxon>Eukaryota</taxon>
        <taxon>Discoba</taxon>
        <taxon>Euglenozoa</taxon>
        <taxon>Kinetoplastea</taxon>
        <taxon>Metakinetoplastina</taxon>
        <taxon>Trypanosomatida</taxon>
        <taxon>Trypanosomatidae</taxon>
        <taxon>Leishmaniinae</taxon>
        <taxon>Leishmania</taxon>
        <taxon>Leishmania naiffi species complex</taxon>
    </lineage>
</organism>
<sequence length="561" mass="60921">MRQSPSWPVGLPLPPVMLLILLTYAWTLPRAFSMHAVDHDAGADVHSTGSPLAASAAEKEHVTVFMCAGSGDLSGVHELSGLITAMEGTQVLSLKYCQAAHLGYILHADGHAVRSLAVTTGLNYISSTLCTRSVLRLRRQRGYTYDAMVYIGTSGFSPMVGGWDPTNTSSYAAFRASEEEATLRGETTTTSSVDTASPVPLFKTLEQVREEQAEEARLRQAAEDGGQLFTLPTSSHLNFEDARTGEQMDWDGCSPRVPSAITPLSLGSVCVTSTAYLIETGSCTERVRHTQCSRPHCSSLRSELASEAKIFFASDALARRIKAASHGKTWPEMPEMVKKGQLRFWSTNEAVQPVGEGEESHRVAPSHPSFVTCAEATSNTINTGAEREYLCREHTAHALGIAQSHLSKRDHSEAAPQGSPLTTQNVACVRAMESMGFLRTLADDITARDIPVAVVRSASNYVMYPMKKVYVPPAVWRSALDAGQLTVSPRVSAVLKREEAAAADGEEGLRESAIAAYTWHQNPHFMPEADYQSFLNASLRYAVDTATFVLSNYFFGGRSFS</sequence>
<reference evidence="2 3" key="1">
    <citation type="submission" date="2024-02" db="EMBL/GenBank/DDBJ databases">
        <title>FIRST GENOME SEQUENCES OF Leishmania (Viannia) shawi, Leishmania (Viannia) lindenbergi AND Leishmania (Viannia) utingensis.</title>
        <authorList>
            <person name="Resadore F."/>
            <person name="Custodio M.G.F."/>
            <person name="Boite M.C."/>
            <person name="Cupolillo E."/>
            <person name="Ferreira G.E.M."/>
        </authorList>
    </citation>
    <scope>NUCLEOTIDE SEQUENCE [LARGE SCALE GENOMIC DNA]</scope>
    <source>
        <strain evidence="2 3">MDAS/BR/1979/M5533</strain>
    </source>
</reference>
<keyword evidence="3" id="KW-1185">Reference proteome</keyword>
<feature type="signal peptide" evidence="1">
    <location>
        <begin position="1"/>
        <end position="27"/>
    </location>
</feature>
<evidence type="ECO:0000313" key="3">
    <source>
        <dbReference type="Proteomes" id="UP001501274"/>
    </source>
</evidence>
<accession>A0AAW3BX30</accession>
<protein>
    <submittedName>
        <fullName evidence="2">Uncharacterized protein</fullName>
    </submittedName>
</protein>
<proteinExistence type="predicted"/>
<dbReference type="EMBL" id="JBAMZN010000021">
    <property type="protein sequence ID" value="KAL0525695.1"/>
    <property type="molecule type" value="Genomic_DNA"/>
</dbReference>
<evidence type="ECO:0000313" key="2">
    <source>
        <dbReference type="EMBL" id="KAL0525695.1"/>
    </source>
</evidence>